<reference evidence="2" key="1">
    <citation type="submission" date="2016-02" db="EMBL/GenBank/DDBJ databases">
        <authorList>
            <person name="Wen L."/>
            <person name="He K."/>
            <person name="Yang H."/>
        </authorList>
    </citation>
    <scope>NUCLEOTIDE SEQUENCE [LARGE SCALE GENOMIC DNA]</scope>
    <source>
        <strain evidence="2">JCM 15929</strain>
    </source>
</reference>
<dbReference type="Proteomes" id="UP000070258">
    <property type="component" value="Unassembled WGS sequence"/>
</dbReference>
<dbReference type="AlphaFoldDB" id="A0A138AEK7"/>
<evidence type="ECO:0000313" key="2">
    <source>
        <dbReference type="Proteomes" id="UP000070258"/>
    </source>
</evidence>
<gene>
    <name evidence="1" type="ORF">AXK60_09085</name>
</gene>
<sequence length="222" mass="24109">MSDLGARSVFTESAERYLDARKVVDASRGELVERASRHPYLVPDLVEAGLPDMVARGVLKDADALGIWTDPDYVAARDVRPTDVVGVVPSGKRVALLMFTEYLVYLRSTGFGEPQQLRDNVAYLATDSKQRLQHVHPVEARYTIGSGAAVVNAASALGMDRVAAYLDTSDLEWGPTDVFILGDRLDIDLPLGFANRGGVAGVRHVRLDDLMLAAQFKGIPSI</sequence>
<proteinExistence type="predicted"/>
<evidence type="ECO:0000313" key="1">
    <source>
        <dbReference type="EMBL" id="KXP08807.1"/>
    </source>
</evidence>
<accession>A0A138AEK7</accession>
<dbReference type="EMBL" id="LSRF01000044">
    <property type="protein sequence ID" value="KXP08807.1"/>
    <property type="molecule type" value="Genomic_DNA"/>
</dbReference>
<protein>
    <submittedName>
        <fullName evidence="1">Uncharacterized protein</fullName>
    </submittedName>
</protein>
<comment type="caution">
    <text evidence="1">The sequence shown here is derived from an EMBL/GenBank/DDBJ whole genome shotgun (WGS) entry which is preliminary data.</text>
</comment>
<organism evidence="1 2">
    <name type="scientific">Tsukamurella pseudospumae</name>
    <dbReference type="NCBI Taxonomy" id="239498"/>
    <lineage>
        <taxon>Bacteria</taxon>
        <taxon>Bacillati</taxon>
        <taxon>Actinomycetota</taxon>
        <taxon>Actinomycetes</taxon>
        <taxon>Mycobacteriales</taxon>
        <taxon>Tsukamurellaceae</taxon>
        <taxon>Tsukamurella</taxon>
    </lineage>
</organism>
<name>A0A138AEK7_9ACTN</name>